<dbReference type="EMBL" id="JASBWS010000026">
    <property type="protein sequence ID" value="KAJ9110038.1"/>
    <property type="molecule type" value="Genomic_DNA"/>
</dbReference>
<dbReference type="Proteomes" id="UP001230649">
    <property type="component" value="Unassembled WGS sequence"/>
</dbReference>
<sequence length="549" mass="61019">MLRTSAFATVATLMVATPSIASNLVWYTEPGSNVPAFSTGEKVRGVNLGNWFILENWMEPSLFGVAGLPGRDNDTQVMDEWSFCSILGETRCAEVLEEHWDTWITEDDFKRMADYGLNTVRIPIPYWVYNVTEDEPYITQKQIPYIQKALNWSSLYGLDVMMDLHAVPGSQSTNQVHTGHFTQESFHTDTANIDRALDALAKFVDEFTQEEYNGVVKAWELVNEPWIEAYQANNIPWDFLAEFMDRAYTTVREHEHVIAGQHVSMVIVHDAFQSLDNWKYWFTEAKGAEWINYGLDTHVYHAWPPAADYDNYGHIVSACGMKDSLAAAQEWIPTFVGEQSLGVGTFCVNYKECFNLTSADLMANVTAGSSDSDYNGFYRGLWESQYHAYNHGAGFIFWNWKAISPVWSYEQSVAQRWIPEDLTDTLWAYDSTQEYCLQNYNWSNVPSYPTAAAPIAQGTSLPTGKALAINMTASASTSGVSSTVSKQGPTGSAGALASGSSMPTANANASPTITSASSSPTPTSSGQRIHVVKHVMMLCTSFAFLAICC</sequence>
<accession>A0ACC2WF03</accession>
<keyword evidence="2" id="KW-1185">Reference proteome</keyword>
<evidence type="ECO:0000313" key="1">
    <source>
        <dbReference type="EMBL" id="KAJ9110038.1"/>
    </source>
</evidence>
<comment type="caution">
    <text evidence="1">The sequence shown here is derived from an EMBL/GenBank/DDBJ whole genome shotgun (WGS) entry which is preliminary data.</text>
</comment>
<protein>
    <submittedName>
        <fullName evidence="1">Uncharacterized protein</fullName>
    </submittedName>
</protein>
<organism evidence="1 2">
    <name type="scientific">Naganishia adeliensis</name>
    <dbReference type="NCBI Taxonomy" id="92952"/>
    <lineage>
        <taxon>Eukaryota</taxon>
        <taxon>Fungi</taxon>
        <taxon>Dikarya</taxon>
        <taxon>Basidiomycota</taxon>
        <taxon>Agaricomycotina</taxon>
        <taxon>Tremellomycetes</taxon>
        <taxon>Filobasidiales</taxon>
        <taxon>Filobasidiaceae</taxon>
        <taxon>Naganishia</taxon>
    </lineage>
</organism>
<name>A0ACC2WF03_9TREE</name>
<evidence type="ECO:0000313" key="2">
    <source>
        <dbReference type="Proteomes" id="UP001230649"/>
    </source>
</evidence>
<reference evidence="1" key="1">
    <citation type="submission" date="2023-04" db="EMBL/GenBank/DDBJ databases">
        <title>Draft Genome sequencing of Naganishia species isolated from polar environments using Oxford Nanopore Technology.</title>
        <authorList>
            <person name="Leo P."/>
            <person name="Venkateswaran K."/>
        </authorList>
    </citation>
    <scope>NUCLEOTIDE SEQUENCE</scope>
    <source>
        <strain evidence="1">MNA-CCFEE 5262</strain>
    </source>
</reference>
<gene>
    <name evidence="1" type="ORF">QFC20_003112</name>
</gene>
<proteinExistence type="predicted"/>